<feature type="transmembrane region" description="Helical" evidence="5">
    <location>
        <begin position="95"/>
        <end position="117"/>
    </location>
</feature>
<dbReference type="GO" id="GO:0016020">
    <property type="term" value="C:membrane"/>
    <property type="evidence" value="ECO:0007669"/>
    <property type="project" value="UniProtKB-SubCell"/>
</dbReference>
<gene>
    <name evidence="7" type="ORF">F3D71_07565</name>
</gene>
<proteinExistence type="predicted"/>
<feature type="transmembrane region" description="Helical" evidence="5">
    <location>
        <begin position="196"/>
        <end position="226"/>
    </location>
</feature>
<comment type="caution">
    <text evidence="7">The sequence shown here is derived from an EMBL/GenBank/DDBJ whole genome shotgun (WGS) entry which is preliminary data.</text>
</comment>
<evidence type="ECO:0000259" key="6">
    <source>
        <dbReference type="Pfam" id="PF04932"/>
    </source>
</evidence>
<dbReference type="PANTHER" id="PTHR37422:SF13">
    <property type="entry name" value="LIPOPOLYSACCHARIDE BIOSYNTHESIS PROTEIN PA4999-RELATED"/>
    <property type="match status" value="1"/>
</dbReference>
<organism evidence="7 8">
    <name type="scientific">Bacteroides ovatus</name>
    <dbReference type="NCBI Taxonomy" id="28116"/>
    <lineage>
        <taxon>Bacteria</taxon>
        <taxon>Pseudomonadati</taxon>
        <taxon>Bacteroidota</taxon>
        <taxon>Bacteroidia</taxon>
        <taxon>Bacteroidales</taxon>
        <taxon>Bacteroidaceae</taxon>
        <taxon>Bacteroides</taxon>
    </lineage>
</organism>
<feature type="transmembrane region" description="Helical" evidence="5">
    <location>
        <begin position="129"/>
        <end position="148"/>
    </location>
</feature>
<feature type="transmembrane region" description="Helical" evidence="5">
    <location>
        <begin position="323"/>
        <end position="343"/>
    </location>
</feature>
<feature type="transmembrane region" description="Helical" evidence="5">
    <location>
        <begin position="358"/>
        <end position="377"/>
    </location>
</feature>
<feature type="transmembrane region" description="Helical" evidence="5">
    <location>
        <begin position="39"/>
        <end position="59"/>
    </location>
</feature>
<evidence type="ECO:0000256" key="4">
    <source>
        <dbReference type="ARBA" id="ARBA00023136"/>
    </source>
</evidence>
<evidence type="ECO:0000256" key="2">
    <source>
        <dbReference type="ARBA" id="ARBA00022692"/>
    </source>
</evidence>
<evidence type="ECO:0000256" key="5">
    <source>
        <dbReference type="SAM" id="Phobius"/>
    </source>
</evidence>
<dbReference type="AlphaFoldDB" id="A0A5M5C4X7"/>
<dbReference type="EMBL" id="VWLE01000072">
    <property type="protein sequence ID" value="KAA3952963.1"/>
    <property type="molecule type" value="Genomic_DNA"/>
</dbReference>
<dbReference type="Proteomes" id="UP000323717">
    <property type="component" value="Unassembled WGS sequence"/>
</dbReference>
<keyword evidence="7" id="KW-0436">Ligase</keyword>
<evidence type="ECO:0000256" key="3">
    <source>
        <dbReference type="ARBA" id="ARBA00022989"/>
    </source>
</evidence>
<sequence length="400" mass="45850">MLKYLKDISSGFFILVVAFSYSIYFVIATFLGIPQEGVVFRLYSGILAVVVAFVFFLSIHRIPRRIYIGGLLLCAIIILLYFSTRCFYDEVNNRYTSYFLSMGVRFIPAVLTGMYMLSHDDIMKKVEYALLPFILLYTITLASVAFTANIGVNIAQTFNTDFLNYQSISYYSIFAFGFNMYLIVQCSNSYTRYRRYILIALAILQVIITIMAGGRGAFVLGCVFTLYFALKHITFSKLISYILIGLAVLLTINAILSDNEIFKMGFERIFNFFGNTEAIGTDNRWIRWNLAWNAFTKSPVFGHGLGSVFYEVGFYSHNIFTDMLCEGGVVLFLIFIFVLMKFIRASQILITEDYRNEIIVIVFLCSFVMNSFSGYYLSDTGIWLSLTYVLCKNSLNNRLY</sequence>
<protein>
    <submittedName>
        <fullName evidence="7">O-antigen ligase family protein</fullName>
    </submittedName>
</protein>
<comment type="subcellular location">
    <subcellularLocation>
        <location evidence="1">Membrane</location>
        <topology evidence="1">Multi-pass membrane protein</topology>
    </subcellularLocation>
</comment>
<feature type="transmembrane region" description="Helical" evidence="5">
    <location>
        <begin position="66"/>
        <end position="83"/>
    </location>
</feature>
<dbReference type="InterPro" id="IPR051533">
    <property type="entry name" value="WaaL-like"/>
</dbReference>
<dbReference type="InterPro" id="IPR007016">
    <property type="entry name" value="O-antigen_ligase-rel_domated"/>
</dbReference>
<evidence type="ECO:0000313" key="7">
    <source>
        <dbReference type="EMBL" id="KAA3952963.1"/>
    </source>
</evidence>
<dbReference type="Pfam" id="PF04932">
    <property type="entry name" value="Wzy_C"/>
    <property type="match status" value="1"/>
</dbReference>
<reference evidence="7 8" key="1">
    <citation type="journal article" date="2019" name="Nat. Med.">
        <title>A library of human gut bacterial isolates paired with longitudinal multiomics data enables mechanistic microbiome research.</title>
        <authorList>
            <person name="Poyet M."/>
            <person name="Groussin M."/>
            <person name="Gibbons S.M."/>
            <person name="Avila-Pacheco J."/>
            <person name="Jiang X."/>
            <person name="Kearney S.M."/>
            <person name="Perrotta A.R."/>
            <person name="Berdy B."/>
            <person name="Zhao S."/>
            <person name="Lieberman T.D."/>
            <person name="Swanson P.K."/>
            <person name="Smith M."/>
            <person name="Roesemann S."/>
            <person name="Alexander J.E."/>
            <person name="Rich S.A."/>
            <person name="Livny J."/>
            <person name="Vlamakis H."/>
            <person name="Clish C."/>
            <person name="Bullock K."/>
            <person name="Deik A."/>
            <person name="Scott J."/>
            <person name="Pierce K.A."/>
            <person name="Xavier R.J."/>
            <person name="Alm E.J."/>
        </authorList>
    </citation>
    <scope>NUCLEOTIDE SEQUENCE [LARGE SCALE GENOMIC DNA]</scope>
    <source>
        <strain evidence="7 8">BIOML-A163</strain>
    </source>
</reference>
<evidence type="ECO:0000256" key="1">
    <source>
        <dbReference type="ARBA" id="ARBA00004141"/>
    </source>
</evidence>
<dbReference type="PANTHER" id="PTHR37422">
    <property type="entry name" value="TEICHURONIC ACID BIOSYNTHESIS PROTEIN TUAE"/>
    <property type="match status" value="1"/>
</dbReference>
<keyword evidence="2 5" id="KW-0812">Transmembrane</keyword>
<evidence type="ECO:0000313" key="8">
    <source>
        <dbReference type="Proteomes" id="UP000323717"/>
    </source>
</evidence>
<keyword evidence="3 5" id="KW-1133">Transmembrane helix</keyword>
<feature type="transmembrane region" description="Helical" evidence="5">
    <location>
        <begin position="168"/>
        <end position="184"/>
    </location>
</feature>
<dbReference type="GO" id="GO:0016874">
    <property type="term" value="F:ligase activity"/>
    <property type="evidence" value="ECO:0007669"/>
    <property type="project" value="UniProtKB-KW"/>
</dbReference>
<feature type="domain" description="O-antigen ligase-related" evidence="6">
    <location>
        <begin position="201"/>
        <end position="336"/>
    </location>
</feature>
<name>A0A5M5C4X7_BACOV</name>
<keyword evidence="4 5" id="KW-0472">Membrane</keyword>
<feature type="transmembrane region" description="Helical" evidence="5">
    <location>
        <begin position="238"/>
        <end position="256"/>
    </location>
</feature>
<accession>A0A5M5C4X7</accession>
<feature type="transmembrane region" description="Helical" evidence="5">
    <location>
        <begin position="12"/>
        <end position="33"/>
    </location>
</feature>